<dbReference type="Gene3D" id="1.10.260.40">
    <property type="entry name" value="lambda repressor-like DNA-binding domains"/>
    <property type="match status" value="1"/>
</dbReference>
<accession>A0ABV0GBH6</accession>
<organism evidence="2 3">
    <name type="scientific">Roseateles flavus</name>
    <dbReference type="NCBI Taxonomy" id="3149041"/>
    <lineage>
        <taxon>Bacteria</taxon>
        <taxon>Pseudomonadati</taxon>
        <taxon>Pseudomonadota</taxon>
        <taxon>Betaproteobacteria</taxon>
        <taxon>Burkholderiales</taxon>
        <taxon>Sphaerotilaceae</taxon>
        <taxon>Roseateles</taxon>
    </lineage>
</organism>
<comment type="caution">
    <text evidence="2">The sequence shown here is derived from an EMBL/GenBank/DDBJ whole genome shotgun (WGS) entry which is preliminary data.</text>
</comment>
<sequence>MTTDMRRPRLWHLPPIGVGTPDVESADSYLGRLAQAHGVARQTLHKFINGHGPAIYQNLRGQPPRLDVPSQQAAAYMRRVAELVGHPEVETLGLGWLADRVRAQHVFRSDRGWCSACLAERQAGSGLHTPLIWGLASVTHCARHCVRLRTACPACGAKGSIRRVGAVDGASCASCGGTLAAVGGDAAEPMSDVEAAVLEQMGLLVSVVASQAVGSESPSFGEIVTALHRRGHHVKACEMVRRMGVSKGTVSTLMRGRTQPGIDLLLRLSTAYAVQLPDLLLRRPGDRDWLKRAARHHPVVWPSRARPRIDWAASQRVLELEMASEAALPVAQVAKRLQIDPRHLMTQRPECAAVLGTRYQMRIKQEREREGDRVLAMVQALDEWPSQRAVARDIGVSRTSRGFRGAWQ</sequence>
<dbReference type="Pfam" id="PF06527">
    <property type="entry name" value="TniQ"/>
    <property type="match status" value="1"/>
</dbReference>
<evidence type="ECO:0000259" key="1">
    <source>
        <dbReference type="PROSITE" id="PS50943"/>
    </source>
</evidence>
<protein>
    <submittedName>
        <fullName evidence="2">TniQ family protein</fullName>
    </submittedName>
</protein>
<dbReference type="CDD" id="cd00093">
    <property type="entry name" value="HTH_XRE"/>
    <property type="match status" value="1"/>
</dbReference>
<name>A0ABV0GBH6_9BURK</name>
<reference evidence="2 3" key="1">
    <citation type="submission" date="2024-05" db="EMBL/GenBank/DDBJ databases">
        <title>Roseateles sp. 2.12 16S ribosomal RNA gene Genome sequencing and assembly.</title>
        <authorList>
            <person name="Woo H."/>
        </authorList>
    </citation>
    <scope>NUCLEOTIDE SEQUENCE [LARGE SCALE GENOMIC DNA]</scope>
    <source>
        <strain evidence="2 3">2.12</strain>
    </source>
</reference>
<dbReference type="SUPFAM" id="SSF47413">
    <property type="entry name" value="lambda repressor-like DNA-binding domains"/>
    <property type="match status" value="1"/>
</dbReference>
<proteinExistence type="predicted"/>
<keyword evidence="3" id="KW-1185">Reference proteome</keyword>
<dbReference type="InterPro" id="IPR001387">
    <property type="entry name" value="Cro/C1-type_HTH"/>
</dbReference>
<dbReference type="Proteomes" id="UP001462640">
    <property type="component" value="Unassembled WGS sequence"/>
</dbReference>
<dbReference type="InterPro" id="IPR009492">
    <property type="entry name" value="TniQ"/>
</dbReference>
<dbReference type="PROSITE" id="PS50943">
    <property type="entry name" value="HTH_CROC1"/>
    <property type="match status" value="1"/>
</dbReference>
<dbReference type="EMBL" id="JBDPZC010000002">
    <property type="protein sequence ID" value="MEO3712406.1"/>
    <property type="molecule type" value="Genomic_DNA"/>
</dbReference>
<dbReference type="RefSeq" id="WP_347607723.1">
    <property type="nucleotide sequence ID" value="NZ_JBDPZC010000002.1"/>
</dbReference>
<dbReference type="InterPro" id="IPR010982">
    <property type="entry name" value="Lambda_DNA-bd_dom_sf"/>
</dbReference>
<evidence type="ECO:0000313" key="2">
    <source>
        <dbReference type="EMBL" id="MEO3712406.1"/>
    </source>
</evidence>
<gene>
    <name evidence="2" type="ORF">ABDJ40_06450</name>
</gene>
<feature type="domain" description="HTH cro/C1-type" evidence="1">
    <location>
        <begin position="238"/>
        <end position="279"/>
    </location>
</feature>
<evidence type="ECO:0000313" key="3">
    <source>
        <dbReference type="Proteomes" id="UP001462640"/>
    </source>
</evidence>